<evidence type="ECO:0000256" key="3">
    <source>
        <dbReference type="ARBA" id="ARBA00023015"/>
    </source>
</evidence>
<proteinExistence type="inferred from homology"/>
<dbReference type="InterPro" id="IPR021627">
    <property type="entry name" value="Mediator_Med27"/>
</dbReference>
<sequence>MADKKALIEQCLGATKGLRSSISHVFEGLVEQPADNKSSESAEAAKTSEFVERLKKNLVDVQTSYGALEKSAALVSQVIKSDNSIALGNAGLLTLDPIEDKNRFYGQLLDAYNWHEKLNTEAKQAAASLKRQHPYAVRRTDDGPIKRPRPPLTPNILEALKAKHINLRVSGYRICGSTALEVTVPKTFKAIIMLKGVGIDQVKIRGLYECSLMEKKDDIWSPSKHIVFQKLTDYANSAALHYYNSAEPFTQILCLMKWLDSFHGMFSRKCTKCNQHLKEESENALLPPCWRTMDALLPYHYSCKPQS</sequence>
<comment type="similarity">
    <text evidence="2">Belongs to the Mediator complex subunit 27 family.</text>
</comment>
<feature type="region of interest" description="Disordered" evidence="6">
    <location>
        <begin position="129"/>
        <end position="150"/>
    </location>
</feature>
<dbReference type="PANTHER" id="PTHR13130:SF4">
    <property type="entry name" value="MEDIATOR OF RNA POLYMERASE II TRANSCRIPTION SUBUNIT 27"/>
    <property type="match status" value="1"/>
</dbReference>
<dbReference type="GO" id="GO:0006357">
    <property type="term" value="P:regulation of transcription by RNA polymerase II"/>
    <property type="evidence" value="ECO:0000318"/>
    <property type="project" value="GO_Central"/>
</dbReference>
<dbReference type="PhylomeDB" id="A7RWD3"/>
<evidence type="ECO:0000256" key="2">
    <source>
        <dbReference type="ARBA" id="ARBA00008048"/>
    </source>
</evidence>
<dbReference type="EMBL" id="DS469546">
    <property type="protein sequence ID" value="EDO44296.1"/>
    <property type="molecule type" value="Genomic_DNA"/>
</dbReference>
<comment type="subcellular location">
    <subcellularLocation>
        <location evidence="1">Nucleus</location>
    </subcellularLocation>
</comment>
<keyword evidence="5" id="KW-0539">Nucleus</keyword>
<accession>A7RWD3</accession>
<dbReference type="KEGG" id="nve:5516270"/>
<evidence type="ECO:0000256" key="5">
    <source>
        <dbReference type="ARBA" id="ARBA00023242"/>
    </source>
</evidence>
<dbReference type="Pfam" id="PF11571">
    <property type="entry name" value="Med27"/>
    <property type="match status" value="1"/>
</dbReference>
<dbReference type="HOGENOM" id="CLU_056015_0_0_1"/>
<organism evidence="7 8">
    <name type="scientific">Nematostella vectensis</name>
    <name type="common">Starlet sea anemone</name>
    <dbReference type="NCBI Taxonomy" id="45351"/>
    <lineage>
        <taxon>Eukaryota</taxon>
        <taxon>Metazoa</taxon>
        <taxon>Cnidaria</taxon>
        <taxon>Anthozoa</taxon>
        <taxon>Hexacorallia</taxon>
        <taxon>Actiniaria</taxon>
        <taxon>Edwardsiidae</taxon>
        <taxon>Nematostella</taxon>
    </lineage>
</organism>
<protein>
    <recommendedName>
        <fullName evidence="9">Mediator of RNA polymerase II transcription subunit 27</fullName>
    </recommendedName>
</protein>
<evidence type="ECO:0000313" key="8">
    <source>
        <dbReference type="Proteomes" id="UP000001593"/>
    </source>
</evidence>
<name>A7RWD3_NEMVE</name>
<dbReference type="OrthoDB" id="1868004at2759"/>
<dbReference type="STRING" id="45351.A7RWD3"/>
<dbReference type="OMA" id="FHEDCRN"/>
<dbReference type="AlphaFoldDB" id="A7RWD3"/>
<gene>
    <name evidence="7" type="ORF">NEMVEDRAFT_v1g241152</name>
</gene>
<evidence type="ECO:0000256" key="1">
    <source>
        <dbReference type="ARBA" id="ARBA00004123"/>
    </source>
</evidence>
<reference evidence="7" key="1">
    <citation type="journal article" date="2007" name="Science">
        <title>Sea anemone genome reveals ancestral eumetazoan gene repertoire and genomic organization.</title>
        <authorList>
            <person name="Putnam N.H."/>
            <person name="Srivastava M."/>
            <person name="Hellsten U."/>
            <person name="Dirks B."/>
            <person name="Chapman J."/>
            <person name="Salamov A."/>
            <person name="Terry A."/>
            <person name="Shapiro H."/>
            <person name="Lindquist E."/>
            <person name="Kapitonov V.V."/>
            <person name="Jurka J."/>
            <person name="Genikhovich G."/>
            <person name="Grigoriev I.V."/>
            <person name="Lucas S.M."/>
            <person name="Steele R.E."/>
            <person name="Finnerty J.R."/>
            <person name="Technau U."/>
            <person name="Martindale M.Q."/>
            <person name="Rokhsar D.S."/>
        </authorList>
    </citation>
    <scope>NUCLEOTIDE SEQUENCE [LARGE SCALE GENOMIC DNA]</scope>
    <source>
        <strain evidence="7">CH2 x CH6</strain>
    </source>
</reference>
<dbReference type="Proteomes" id="UP000001593">
    <property type="component" value="Unassembled WGS sequence"/>
</dbReference>
<evidence type="ECO:0008006" key="9">
    <source>
        <dbReference type="Google" id="ProtNLM"/>
    </source>
</evidence>
<keyword evidence="4" id="KW-0804">Transcription</keyword>
<keyword evidence="8" id="KW-1185">Reference proteome</keyword>
<dbReference type="eggNOG" id="ENOG502QS6H">
    <property type="taxonomic scope" value="Eukaryota"/>
</dbReference>
<dbReference type="PANTHER" id="PTHR13130">
    <property type="entry name" value="34 KDA TRANSCRIPTIONAL CO-ACTIVATOR-RELATED"/>
    <property type="match status" value="1"/>
</dbReference>
<dbReference type="GO" id="GO:0016592">
    <property type="term" value="C:mediator complex"/>
    <property type="evidence" value="ECO:0000318"/>
    <property type="project" value="GO_Central"/>
</dbReference>
<evidence type="ECO:0000256" key="4">
    <source>
        <dbReference type="ARBA" id="ARBA00023163"/>
    </source>
</evidence>
<evidence type="ECO:0000256" key="6">
    <source>
        <dbReference type="SAM" id="MobiDB-lite"/>
    </source>
</evidence>
<evidence type="ECO:0000313" key="7">
    <source>
        <dbReference type="EMBL" id="EDO44296.1"/>
    </source>
</evidence>
<dbReference type="InParanoid" id="A7RWD3"/>
<keyword evidence="3" id="KW-0805">Transcription regulation</keyword>
<dbReference type="GO" id="GO:0003713">
    <property type="term" value="F:transcription coactivator activity"/>
    <property type="evidence" value="ECO:0000318"/>
    <property type="project" value="GO_Central"/>
</dbReference>